<sequence length="390" mass="43211">MSNSSSSSYTPQDIAGLQAVQVGNFINVALMAVILYDCIIIFGEEVRLIWCYGSRGKNVVAASMLFLTNRYLAILYGVIGFVAGTVPLVLRPLSHHYRIDFSSVISAYRVYALQVWNHYLLATIVFLLNLVPFVVNLYAFVRYRPAVIGPSFSPCAVIDPLSPSLEIQYVYVHISLLFLLRADCLAVVRACRLSAIAADATVLLSTLAKTVPAWIEARKLKIAVPLSTAIIHDGSAYFFVLLLMNIFQMITFALWETEYLTTFIYVLTPVLSCRLILNLRQVNNQPGNPTLNSHILYQLDDQHAYDDKEMARPAFSGMNFDNLNLDAFDKIIASPSGSESSGSTSSHESPSLEDIELRDSNFKTLHVSNSSSGSSTEHSDRASIKWGTDI</sequence>
<gene>
    <name evidence="1" type="ORF">BDY19DRAFT_991889</name>
</gene>
<reference evidence="1" key="1">
    <citation type="journal article" date="2021" name="Environ. Microbiol.">
        <title>Gene family expansions and transcriptome signatures uncover fungal adaptations to wood decay.</title>
        <authorList>
            <person name="Hage H."/>
            <person name="Miyauchi S."/>
            <person name="Viragh M."/>
            <person name="Drula E."/>
            <person name="Min B."/>
            <person name="Chaduli D."/>
            <person name="Navarro D."/>
            <person name="Favel A."/>
            <person name="Norest M."/>
            <person name="Lesage-Meessen L."/>
            <person name="Balint B."/>
            <person name="Merenyi Z."/>
            <person name="de Eugenio L."/>
            <person name="Morin E."/>
            <person name="Martinez A.T."/>
            <person name="Baldrian P."/>
            <person name="Stursova M."/>
            <person name="Martinez M.J."/>
            <person name="Novotny C."/>
            <person name="Magnuson J.K."/>
            <person name="Spatafora J.W."/>
            <person name="Maurice S."/>
            <person name="Pangilinan J."/>
            <person name="Andreopoulos W."/>
            <person name="LaButti K."/>
            <person name="Hundley H."/>
            <person name="Na H."/>
            <person name="Kuo A."/>
            <person name="Barry K."/>
            <person name="Lipzen A."/>
            <person name="Henrissat B."/>
            <person name="Riley R."/>
            <person name="Ahrendt S."/>
            <person name="Nagy L.G."/>
            <person name="Grigoriev I.V."/>
            <person name="Martin F."/>
            <person name="Rosso M.N."/>
        </authorList>
    </citation>
    <scope>NUCLEOTIDE SEQUENCE</scope>
    <source>
        <strain evidence="1">CBS 384.51</strain>
    </source>
</reference>
<comment type="caution">
    <text evidence="1">The sequence shown here is derived from an EMBL/GenBank/DDBJ whole genome shotgun (WGS) entry which is preliminary data.</text>
</comment>
<accession>A0ACB8UAI1</accession>
<evidence type="ECO:0000313" key="1">
    <source>
        <dbReference type="EMBL" id="KAI0091323.1"/>
    </source>
</evidence>
<evidence type="ECO:0000313" key="2">
    <source>
        <dbReference type="Proteomes" id="UP001055072"/>
    </source>
</evidence>
<organism evidence="1 2">
    <name type="scientific">Irpex rosettiformis</name>
    <dbReference type="NCBI Taxonomy" id="378272"/>
    <lineage>
        <taxon>Eukaryota</taxon>
        <taxon>Fungi</taxon>
        <taxon>Dikarya</taxon>
        <taxon>Basidiomycota</taxon>
        <taxon>Agaricomycotina</taxon>
        <taxon>Agaricomycetes</taxon>
        <taxon>Polyporales</taxon>
        <taxon>Irpicaceae</taxon>
        <taxon>Irpex</taxon>
    </lineage>
</organism>
<protein>
    <submittedName>
        <fullName evidence="1">Uncharacterized protein</fullName>
    </submittedName>
</protein>
<keyword evidence="2" id="KW-1185">Reference proteome</keyword>
<name>A0ACB8UAI1_9APHY</name>
<dbReference type="EMBL" id="MU274906">
    <property type="protein sequence ID" value="KAI0091323.1"/>
    <property type="molecule type" value="Genomic_DNA"/>
</dbReference>
<dbReference type="Proteomes" id="UP001055072">
    <property type="component" value="Unassembled WGS sequence"/>
</dbReference>
<proteinExistence type="predicted"/>